<sequence length="285" mass="33762">MAQERFQHSRETISRWFGLVLDDVCHMAIDYLKPSDPYFKGIPRKIKDDNRYWPYFKDCIGAIGGTRVLVVMPVSKQIPYIGRKGSPTQNIMATCDFNMCFTFVWARWEGAAHDARIFLKALRRKNLHFPHPPRGKYYLVDAGYPQMKGYLGPYKGERYHLPDFRHGRHPSGKKEIFNHAYSSLRCTIERTFGVWKNKWKILHHMPRFPFTKQVKIVITSMILHNFIRVNADIDQEFKPYDDDEDKLPSDDEEENAIQDVYEERHHNREMDKESNSIATLLMFRQ</sequence>
<keyword evidence="10" id="KW-1185">Reference proteome</keyword>
<dbReference type="GO" id="GO:0005634">
    <property type="term" value="C:nucleus"/>
    <property type="evidence" value="ECO:0007669"/>
    <property type="project" value="UniProtKB-SubCell"/>
</dbReference>
<proteinExistence type="inferred from homology"/>
<dbReference type="AlphaFoldDB" id="A0AAD9ZZR8"/>
<keyword evidence="7" id="KW-0539">Nucleus</keyword>
<name>A0AAD9ZZR8_9ROSI</name>
<organism evidence="9 10">
    <name type="scientific">Dipteronia sinensis</name>
    <dbReference type="NCBI Taxonomy" id="43782"/>
    <lineage>
        <taxon>Eukaryota</taxon>
        <taxon>Viridiplantae</taxon>
        <taxon>Streptophyta</taxon>
        <taxon>Embryophyta</taxon>
        <taxon>Tracheophyta</taxon>
        <taxon>Spermatophyta</taxon>
        <taxon>Magnoliopsida</taxon>
        <taxon>eudicotyledons</taxon>
        <taxon>Gunneridae</taxon>
        <taxon>Pentapetalae</taxon>
        <taxon>rosids</taxon>
        <taxon>malvids</taxon>
        <taxon>Sapindales</taxon>
        <taxon>Sapindaceae</taxon>
        <taxon>Hippocastanoideae</taxon>
        <taxon>Acereae</taxon>
        <taxon>Dipteronia</taxon>
    </lineage>
</organism>
<protein>
    <recommendedName>
        <fullName evidence="8">DDE Tnp4 domain-containing protein</fullName>
    </recommendedName>
</protein>
<keyword evidence="5" id="KW-0479">Metal-binding</keyword>
<dbReference type="PANTHER" id="PTHR22930">
    <property type="match status" value="1"/>
</dbReference>
<dbReference type="Proteomes" id="UP001281410">
    <property type="component" value="Unassembled WGS sequence"/>
</dbReference>
<evidence type="ECO:0000256" key="3">
    <source>
        <dbReference type="ARBA" id="ARBA00006958"/>
    </source>
</evidence>
<evidence type="ECO:0000313" key="9">
    <source>
        <dbReference type="EMBL" id="KAK3198075.1"/>
    </source>
</evidence>
<reference evidence="9" key="1">
    <citation type="journal article" date="2023" name="Plant J.">
        <title>Genome sequences and population genomics provide insights into the demographic history, inbreeding, and mutation load of two 'living fossil' tree species of Dipteronia.</title>
        <authorList>
            <person name="Feng Y."/>
            <person name="Comes H.P."/>
            <person name="Chen J."/>
            <person name="Zhu S."/>
            <person name="Lu R."/>
            <person name="Zhang X."/>
            <person name="Li P."/>
            <person name="Qiu J."/>
            <person name="Olsen K.M."/>
            <person name="Qiu Y."/>
        </authorList>
    </citation>
    <scope>NUCLEOTIDE SEQUENCE</scope>
    <source>
        <strain evidence="9">NBL</strain>
    </source>
</reference>
<dbReference type="EMBL" id="JANJYJ010000007">
    <property type="protein sequence ID" value="KAK3198075.1"/>
    <property type="molecule type" value="Genomic_DNA"/>
</dbReference>
<evidence type="ECO:0000256" key="4">
    <source>
        <dbReference type="ARBA" id="ARBA00022722"/>
    </source>
</evidence>
<dbReference type="PANTHER" id="PTHR22930:SF221">
    <property type="entry name" value="NUCLEASE HARBI1"/>
    <property type="match status" value="1"/>
</dbReference>
<dbReference type="Pfam" id="PF13359">
    <property type="entry name" value="DDE_Tnp_4"/>
    <property type="match status" value="1"/>
</dbReference>
<keyword evidence="6" id="KW-0378">Hydrolase</keyword>
<feature type="domain" description="DDE Tnp4" evidence="8">
    <location>
        <begin position="76"/>
        <end position="225"/>
    </location>
</feature>
<evidence type="ECO:0000256" key="1">
    <source>
        <dbReference type="ARBA" id="ARBA00001968"/>
    </source>
</evidence>
<evidence type="ECO:0000256" key="5">
    <source>
        <dbReference type="ARBA" id="ARBA00022723"/>
    </source>
</evidence>
<comment type="caution">
    <text evidence="9">The sequence shown here is derived from an EMBL/GenBank/DDBJ whole genome shotgun (WGS) entry which is preliminary data.</text>
</comment>
<comment type="cofactor">
    <cofactor evidence="1">
        <name>a divalent metal cation</name>
        <dbReference type="ChEBI" id="CHEBI:60240"/>
    </cofactor>
</comment>
<dbReference type="InterPro" id="IPR027806">
    <property type="entry name" value="HARBI1_dom"/>
</dbReference>
<evidence type="ECO:0000256" key="7">
    <source>
        <dbReference type="ARBA" id="ARBA00023242"/>
    </source>
</evidence>
<evidence type="ECO:0000256" key="6">
    <source>
        <dbReference type="ARBA" id="ARBA00022801"/>
    </source>
</evidence>
<keyword evidence="4" id="KW-0540">Nuclease</keyword>
<dbReference type="GO" id="GO:0046872">
    <property type="term" value="F:metal ion binding"/>
    <property type="evidence" value="ECO:0007669"/>
    <property type="project" value="UniProtKB-KW"/>
</dbReference>
<comment type="subcellular location">
    <subcellularLocation>
        <location evidence="2">Nucleus</location>
    </subcellularLocation>
</comment>
<evidence type="ECO:0000313" key="10">
    <source>
        <dbReference type="Proteomes" id="UP001281410"/>
    </source>
</evidence>
<evidence type="ECO:0000259" key="8">
    <source>
        <dbReference type="Pfam" id="PF13359"/>
    </source>
</evidence>
<gene>
    <name evidence="9" type="ORF">Dsin_021490</name>
</gene>
<comment type="similarity">
    <text evidence="3">Belongs to the HARBI1 family.</text>
</comment>
<accession>A0AAD9ZZR8</accession>
<dbReference type="GO" id="GO:0004518">
    <property type="term" value="F:nuclease activity"/>
    <property type="evidence" value="ECO:0007669"/>
    <property type="project" value="UniProtKB-KW"/>
</dbReference>
<dbReference type="GO" id="GO:0016787">
    <property type="term" value="F:hydrolase activity"/>
    <property type="evidence" value="ECO:0007669"/>
    <property type="project" value="UniProtKB-KW"/>
</dbReference>
<dbReference type="InterPro" id="IPR045249">
    <property type="entry name" value="HARBI1-like"/>
</dbReference>
<evidence type="ECO:0000256" key="2">
    <source>
        <dbReference type="ARBA" id="ARBA00004123"/>
    </source>
</evidence>